<protein>
    <submittedName>
        <fullName evidence="1">Uncharacterized protein</fullName>
    </submittedName>
</protein>
<evidence type="ECO:0000313" key="2">
    <source>
        <dbReference type="Proteomes" id="UP000199668"/>
    </source>
</evidence>
<sequence>MSYLEDLQERIDIDNDGDVTMSNQDFWWLYGQAEAAAAAEQEVSRLEDMMAYDFNKWLNACVYTVGKEAAYQIIANLSERNEDDEIQAG</sequence>
<dbReference type="RefSeq" id="WP_090928407.1">
    <property type="nucleotide sequence ID" value="NZ_FOTY01000037.1"/>
</dbReference>
<dbReference type="EMBL" id="FOTY01000037">
    <property type="protein sequence ID" value="SFM35248.1"/>
    <property type="molecule type" value="Genomic_DNA"/>
</dbReference>
<organism evidence="1 2">
    <name type="scientific">Salibacterium qingdaonense</name>
    <dbReference type="NCBI Taxonomy" id="266892"/>
    <lineage>
        <taxon>Bacteria</taxon>
        <taxon>Bacillati</taxon>
        <taxon>Bacillota</taxon>
        <taxon>Bacilli</taxon>
        <taxon>Bacillales</taxon>
        <taxon>Bacillaceae</taxon>
    </lineage>
</organism>
<dbReference type="STRING" id="266892.SAMN04488054_1378"/>
<proteinExistence type="predicted"/>
<gene>
    <name evidence="1" type="ORF">SAMN04488054_1378</name>
</gene>
<keyword evidence="2" id="KW-1185">Reference proteome</keyword>
<dbReference type="Proteomes" id="UP000199668">
    <property type="component" value="Unassembled WGS sequence"/>
</dbReference>
<evidence type="ECO:0000313" key="1">
    <source>
        <dbReference type="EMBL" id="SFM35248.1"/>
    </source>
</evidence>
<reference evidence="1 2" key="1">
    <citation type="submission" date="2016-10" db="EMBL/GenBank/DDBJ databases">
        <authorList>
            <person name="de Groot N.N."/>
        </authorList>
    </citation>
    <scope>NUCLEOTIDE SEQUENCE [LARGE SCALE GENOMIC DNA]</scope>
    <source>
        <strain evidence="1 2">CGMCC 1.6134</strain>
    </source>
</reference>
<accession>A0A1I4Q569</accession>
<dbReference type="AlphaFoldDB" id="A0A1I4Q569"/>
<name>A0A1I4Q569_9BACI</name>